<dbReference type="GO" id="GO:0008299">
    <property type="term" value="P:isoprenoid biosynthetic process"/>
    <property type="evidence" value="ECO:0007669"/>
    <property type="project" value="UniProtKB-ARBA"/>
</dbReference>
<dbReference type="Pfam" id="PF19086">
    <property type="entry name" value="Terpene_syn_C_2"/>
    <property type="match status" value="1"/>
</dbReference>
<name>A0A8H3I9Z2_9LECA</name>
<accession>A0A8H3I9Z2</accession>
<dbReference type="AlphaFoldDB" id="A0A8H3I9Z2"/>
<dbReference type="OrthoDB" id="2861623at2759"/>
<gene>
    <name evidence="5" type="ORF">GOMPHAMPRED_006237</name>
</gene>
<protein>
    <recommendedName>
        <fullName evidence="4">Terpene synthase</fullName>
        <ecNumber evidence="4">4.2.3.-</ecNumber>
    </recommendedName>
</protein>
<sequence length="351" mass="40216">MNNDSQHVSVRLPKLFVSFLSEEPRTNPHYQTVKPISEDAIVQFCNFNDQEARAISTCSFSYFMAVVVPDAEISYYRVLCDWGNWVFPFDDLFDNGYLCKNKLAGRSMMDALMQPMLESTPLASEGIVKRPRILAFHDTVWYRMQLSASQGTLARFIQAMKDYTEGVVAHTGQASNHTRFDCEKTLQERRKSAGVTPVFALAEYALQLDMPDEIMQHPIIKEIRFLGVDFVVLHNDILSYRKEELDDVPHNMVASCRRAGMTAQQAFDHLGNMLTSRHLKLTDLLRRLPSWDPKTNGQAQRYIDSVLNTVRANLYWSYVSGRYFGSEGDTIKQTGQIMVLRNPPWLHSNVL</sequence>
<organism evidence="5 6">
    <name type="scientific">Gomphillus americanus</name>
    <dbReference type="NCBI Taxonomy" id="1940652"/>
    <lineage>
        <taxon>Eukaryota</taxon>
        <taxon>Fungi</taxon>
        <taxon>Dikarya</taxon>
        <taxon>Ascomycota</taxon>
        <taxon>Pezizomycotina</taxon>
        <taxon>Lecanoromycetes</taxon>
        <taxon>OSLEUM clade</taxon>
        <taxon>Ostropomycetidae</taxon>
        <taxon>Ostropales</taxon>
        <taxon>Graphidaceae</taxon>
        <taxon>Gomphilloideae</taxon>
        <taxon>Gomphillus</taxon>
    </lineage>
</organism>
<keyword evidence="4" id="KW-0456">Lyase</keyword>
<comment type="cofactor">
    <cofactor evidence="1 4">
        <name>Mg(2+)</name>
        <dbReference type="ChEBI" id="CHEBI:18420"/>
    </cofactor>
</comment>
<comment type="caution">
    <text evidence="5">The sequence shown here is derived from an EMBL/GenBank/DDBJ whole genome shotgun (WGS) entry which is preliminary data.</text>
</comment>
<evidence type="ECO:0000256" key="4">
    <source>
        <dbReference type="RuleBase" id="RU366034"/>
    </source>
</evidence>
<reference evidence="5" key="1">
    <citation type="submission" date="2021-03" db="EMBL/GenBank/DDBJ databases">
        <authorList>
            <person name="Tagirdzhanova G."/>
        </authorList>
    </citation>
    <scope>NUCLEOTIDE SEQUENCE</scope>
</reference>
<evidence type="ECO:0000313" key="6">
    <source>
        <dbReference type="Proteomes" id="UP000664169"/>
    </source>
</evidence>
<keyword evidence="4" id="KW-0479">Metal-binding</keyword>
<dbReference type="GO" id="GO:0010333">
    <property type="term" value="F:terpene synthase activity"/>
    <property type="evidence" value="ECO:0007669"/>
    <property type="project" value="InterPro"/>
</dbReference>
<keyword evidence="6" id="KW-1185">Reference proteome</keyword>
<dbReference type="PANTHER" id="PTHR35201:SF4">
    <property type="entry name" value="BETA-PINACENE SYNTHASE-RELATED"/>
    <property type="match status" value="1"/>
</dbReference>
<dbReference type="GO" id="GO:0046872">
    <property type="term" value="F:metal ion binding"/>
    <property type="evidence" value="ECO:0007669"/>
    <property type="project" value="UniProtKB-KW"/>
</dbReference>
<evidence type="ECO:0000256" key="2">
    <source>
        <dbReference type="ARBA" id="ARBA00006333"/>
    </source>
</evidence>
<dbReference type="SFLD" id="SFLDS00005">
    <property type="entry name" value="Isoprenoid_Synthase_Type_I"/>
    <property type="match status" value="1"/>
</dbReference>
<dbReference type="InterPro" id="IPR008949">
    <property type="entry name" value="Isoprenoid_synthase_dom_sf"/>
</dbReference>
<comment type="similarity">
    <text evidence="2 4">Belongs to the terpene synthase family.</text>
</comment>
<proteinExistence type="inferred from homology"/>
<dbReference type="SFLD" id="SFLDG01020">
    <property type="entry name" value="Terpene_Cyclase_Like_2"/>
    <property type="match status" value="1"/>
</dbReference>
<evidence type="ECO:0000256" key="1">
    <source>
        <dbReference type="ARBA" id="ARBA00001946"/>
    </source>
</evidence>
<evidence type="ECO:0000256" key="3">
    <source>
        <dbReference type="ARBA" id="ARBA00022842"/>
    </source>
</evidence>
<dbReference type="SUPFAM" id="SSF48576">
    <property type="entry name" value="Terpenoid synthases"/>
    <property type="match status" value="1"/>
</dbReference>
<dbReference type="EC" id="4.2.3.-" evidence="4"/>
<dbReference type="PANTHER" id="PTHR35201">
    <property type="entry name" value="TERPENE SYNTHASE"/>
    <property type="match status" value="1"/>
</dbReference>
<dbReference type="Proteomes" id="UP000664169">
    <property type="component" value="Unassembled WGS sequence"/>
</dbReference>
<dbReference type="Gene3D" id="1.10.600.10">
    <property type="entry name" value="Farnesyl Diphosphate Synthase"/>
    <property type="match status" value="1"/>
</dbReference>
<evidence type="ECO:0000313" key="5">
    <source>
        <dbReference type="EMBL" id="CAF9908645.1"/>
    </source>
</evidence>
<keyword evidence="3 4" id="KW-0460">Magnesium</keyword>
<dbReference type="EMBL" id="CAJPDQ010000004">
    <property type="protein sequence ID" value="CAF9908645.1"/>
    <property type="molecule type" value="Genomic_DNA"/>
</dbReference>
<dbReference type="InterPro" id="IPR034686">
    <property type="entry name" value="Terpene_cyclase-like_2"/>
</dbReference>